<evidence type="ECO:0000313" key="3">
    <source>
        <dbReference type="Proteomes" id="UP001321700"/>
    </source>
</evidence>
<sequence length="142" mass="14320">MRAVLLILLIALAPLRGMANELMATRMAAALTASMATNAHHGTPAAAQAGGHHCDDMAASAMPEHMATTAEAASTHHASPSAAMASHDGCENCALCQMCAATAMPADLQVALPVFGPQMPTPAHADRFASAAAALAQKPPIS</sequence>
<keyword evidence="1" id="KW-0732">Signal</keyword>
<feature type="signal peptide" evidence="1">
    <location>
        <begin position="1"/>
        <end position="19"/>
    </location>
</feature>
<organism evidence="2 3">
    <name type="scientific">Rhodoferax potami</name>
    <dbReference type="NCBI Taxonomy" id="3068338"/>
    <lineage>
        <taxon>Bacteria</taxon>
        <taxon>Pseudomonadati</taxon>
        <taxon>Pseudomonadota</taxon>
        <taxon>Betaproteobacteria</taxon>
        <taxon>Burkholderiales</taxon>
        <taxon>Comamonadaceae</taxon>
        <taxon>Rhodoferax</taxon>
    </lineage>
</organism>
<evidence type="ECO:0008006" key="4">
    <source>
        <dbReference type="Google" id="ProtNLM"/>
    </source>
</evidence>
<dbReference type="Proteomes" id="UP001321700">
    <property type="component" value="Unassembled WGS sequence"/>
</dbReference>
<evidence type="ECO:0000313" key="2">
    <source>
        <dbReference type="EMBL" id="MDT7518845.1"/>
    </source>
</evidence>
<dbReference type="EMBL" id="JAVBIK010000001">
    <property type="protein sequence ID" value="MDT7518845.1"/>
    <property type="molecule type" value="Genomic_DNA"/>
</dbReference>
<keyword evidence="3" id="KW-1185">Reference proteome</keyword>
<name>A0ABU3KM12_9BURK</name>
<gene>
    <name evidence="2" type="ORF">RAE19_09015</name>
</gene>
<accession>A0ABU3KM12</accession>
<evidence type="ECO:0000256" key="1">
    <source>
        <dbReference type="SAM" id="SignalP"/>
    </source>
</evidence>
<reference evidence="2 3" key="1">
    <citation type="submission" date="2023-08" db="EMBL/GenBank/DDBJ databases">
        <title>Rhodoferax potami sp. nov. and Rhodoferax mekongensis sp. nov., isolated from the Mekong River in Thailand.</title>
        <authorList>
            <person name="Kitikhun S."/>
            <person name="Charoenyingcharoen P."/>
            <person name="Siriarchawattana P."/>
            <person name="Likhitrattanapisal S."/>
            <person name="Nilsakha T."/>
            <person name="Chanpet A."/>
            <person name="Rattanawaree P."/>
            <person name="Ingsriswang S."/>
        </authorList>
    </citation>
    <scope>NUCLEOTIDE SEQUENCE [LARGE SCALE GENOMIC DNA]</scope>
    <source>
        <strain evidence="2 3">TBRC 17660</strain>
    </source>
</reference>
<comment type="caution">
    <text evidence="2">The sequence shown here is derived from an EMBL/GenBank/DDBJ whole genome shotgun (WGS) entry which is preliminary data.</text>
</comment>
<proteinExistence type="predicted"/>
<protein>
    <recommendedName>
        <fullName evidence="4">DUF2946 domain-containing protein</fullName>
    </recommendedName>
</protein>
<feature type="chain" id="PRO_5045450658" description="DUF2946 domain-containing protein" evidence="1">
    <location>
        <begin position="20"/>
        <end position="142"/>
    </location>
</feature>
<dbReference type="RefSeq" id="WP_313874561.1">
    <property type="nucleotide sequence ID" value="NZ_JAVBIK010000001.1"/>
</dbReference>